<evidence type="ECO:0000313" key="2">
    <source>
        <dbReference type="Proteomes" id="UP000188533"/>
    </source>
</evidence>
<proteinExistence type="predicted"/>
<reference evidence="1 2" key="1">
    <citation type="submission" date="2016-08" db="EMBL/GenBank/DDBJ databases">
        <authorList>
            <consortium name="Lentinula edodes genome sequencing consortium"/>
            <person name="Sakamoto Y."/>
            <person name="Nakade K."/>
            <person name="Sato S."/>
            <person name="Yoshida Y."/>
            <person name="Miyazaki K."/>
            <person name="Natsume S."/>
            <person name="Konno N."/>
        </authorList>
    </citation>
    <scope>NUCLEOTIDE SEQUENCE [LARGE SCALE GENOMIC DNA]</scope>
    <source>
        <strain evidence="1 2">NBRC 111202</strain>
    </source>
</reference>
<keyword evidence="2" id="KW-1185">Reference proteome</keyword>
<comment type="caution">
    <text evidence="1">The sequence shown here is derived from an EMBL/GenBank/DDBJ whole genome shotgun (WGS) entry which is preliminary data.</text>
</comment>
<gene>
    <name evidence="1" type="ORF">LENED_005775</name>
</gene>
<evidence type="ECO:0000313" key="1">
    <source>
        <dbReference type="EMBL" id="GAW04012.1"/>
    </source>
</evidence>
<dbReference type="AlphaFoldDB" id="A0A1Q3E9X4"/>
<dbReference type="EMBL" id="BDGU01000173">
    <property type="protein sequence ID" value="GAW04012.1"/>
    <property type="molecule type" value="Genomic_DNA"/>
</dbReference>
<name>A0A1Q3E9X4_LENED</name>
<protein>
    <submittedName>
        <fullName evidence="1">Uncharacterized protein</fullName>
    </submittedName>
</protein>
<reference evidence="1 2" key="2">
    <citation type="submission" date="2017-02" db="EMBL/GenBank/DDBJ databases">
        <title>A genome survey and senescence transcriptome analysis in Lentinula edodes.</title>
        <authorList>
            <person name="Sakamoto Y."/>
            <person name="Nakade K."/>
            <person name="Sato S."/>
            <person name="Yoshida Y."/>
            <person name="Miyazaki K."/>
            <person name="Natsume S."/>
            <person name="Konno N."/>
        </authorList>
    </citation>
    <scope>NUCLEOTIDE SEQUENCE [LARGE SCALE GENOMIC DNA]</scope>
    <source>
        <strain evidence="1 2">NBRC 111202</strain>
    </source>
</reference>
<dbReference type="Proteomes" id="UP000188533">
    <property type="component" value="Unassembled WGS sequence"/>
</dbReference>
<accession>A0A1Q3E9X4</accession>
<organism evidence="1 2">
    <name type="scientific">Lentinula edodes</name>
    <name type="common">Shiitake mushroom</name>
    <name type="synonym">Lentinus edodes</name>
    <dbReference type="NCBI Taxonomy" id="5353"/>
    <lineage>
        <taxon>Eukaryota</taxon>
        <taxon>Fungi</taxon>
        <taxon>Dikarya</taxon>
        <taxon>Basidiomycota</taxon>
        <taxon>Agaricomycotina</taxon>
        <taxon>Agaricomycetes</taxon>
        <taxon>Agaricomycetidae</taxon>
        <taxon>Agaricales</taxon>
        <taxon>Marasmiineae</taxon>
        <taxon>Omphalotaceae</taxon>
        <taxon>Lentinula</taxon>
    </lineage>
</organism>
<sequence length="79" mass="8720">MLKYSTFSALSTGPAISVFTEIMEILYQRKRQTRLVAADWLSCNLVCDFEGSLASIRSLFLCPFCEGIVCLPPPNNGAN</sequence>